<keyword evidence="1 3" id="KW-0597">Phosphoprotein</keyword>
<dbReference type="KEGG" id="dtl:H8F01_21515"/>
<reference evidence="5 6" key="1">
    <citation type="submission" date="2020-08" db="EMBL/GenBank/DDBJ databases">
        <title>Dyella sp. G9 isolated from forest soil.</title>
        <authorList>
            <person name="Fu J."/>
            <person name="Qiu L."/>
        </authorList>
    </citation>
    <scope>NUCLEOTIDE SEQUENCE [LARGE SCALE GENOMIC DNA]</scope>
    <source>
        <strain evidence="5 6">G9</strain>
    </source>
</reference>
<dbReference type="PANTHER" id="PTHR44591">
    <property type="entry name" value="STRESS RESPONSE REGULATOR PROTEIN 1"/>
    <property type="match status" value="1"/>
</dbReference>
<gene>
    <name evidence="5" type="ORF">H8F01_21515</name>
</gene>
<dbReference type="SUPFAM" id="SSF47226">
    <property type="entry name" value="Histidine-containing phosphotransfer domain, HPT domain"/>
    <property type="match status" value="1"/>
</dbReference>
<evidence type="ECO:0000259" key="4">
    <source>
        <dbReference type="PROSITE" id="PS50110"/>
    </source>
</evidence>
<protein>
    <submittedName>
        <fullName evidence="5">Response regulator</fullName>
    </submittedName>
</protein>
<evidence type="ECO:0000256" key="3">
    <source>
        <dbReference type="PROSITE-ProRule" id="PRU00169"/>
    </source>
</evidence>
<evidence type="ECO:0000313" key="5">
    <source>
        <dbReference type="EMBL" id="QNK03960.1"/>
    </source>
</evidence>
<evidence type="ECO:0000313" key="6">
    <source>
        <dbReference type="Proteomes" id="UP000515873"/>
    </source>
</evidence>
<dbReference type="GO" id="GO:0004672">
    <property type="term" value="F:protein kinase activity"/>
    <property type="evidence" value="ECO:0007669"/>
    <property type="project" value="UniProtKB-ARBA"/>
</dbReference>
<dbReference type="AlphaFoldDB" id="A0A7G8QB02"/>
<keyword evidence="6" id="KW-1185">Reference proteome</keyword>
<sequence length="237" mass="24926">MPDAVRALVADDDPSSRFFLVEALRSLGLDAQACHDGPSAIALARQEAFDLILLDCRMPGAGAEEVLAALRGDPLARSSDCTAVATSADMDVSLRHRLLSAEFSEVLQKPCSLTDLRRILALVQADTTATPLLDDAQAIATMGDAGVVKAMRTLLRVELASLYQDLDALTGDTAALADRLHRLRSSCGFCGAAALGAQTIVLQRHLKSGIPGPPAPLSRFRRALLATLNALAAEEGA</sequence>
<evidence type="ECO:0000256" key="1">
    <source>
        <dbReference type="ARBA" id="ARBA00022553"/>
    </source>
</evidence>
<dbReference type="EMBL" id="CP060412">
    <property type="protein sequence ID" value="QNK03960.1"/>
    <property type="molecule type" value="Genomic_DNA"/>
</dbReference>
<dbReference type="CDD" id="cd17546">
    <property type="entry name" value="REC_hyHK_CKI1_RcsC-like"/>
    <property type="match status" value="1"/>
</dbReference>
<dbReference type="Gene3D" id="3.40.50.2300">
    <property type="match status" value="1"/>
</dbReference>
<keyword evidence="2" id="KW-0902">Two-component regulatory system</keyword>
<dbReference type="Pfam" id="PF01627">
    <property type="entry name" value="Hpt"/>
    <property type="match status" value="1"/>
</dbReference>
<dbReference type="InterPro" id="IPR050595">
    <property type="entry name" value="Bact_response_regulator"/>
</dbReference>
<name>A0A7G8QB02_9GAMM</name>
<accession>A0A7G8QB02</accession>
<dbReference type="SUPFAM" id="SSF52172">
    <property type="entry name" value="CheY-like"/>
    <property type="match status" value="1"/>
</dbReference>
<proteinExistence type="predicted"/>
<dbReference type="InterPro" id="IPR001789">
    <property type="entry name" value="Sig_transdc_resp-reg_receiver"/>
</dbReference>
<evidence type="ECO:0000256" key="2">
    <source>
        <dbReference type="ARBA" id="ARBA00023012"/>
    </source>
</evidence>
<dbReference type="PANTHER" id="PTHR44591:SF3">
    <property type="entry name" value="RESPONSE REGULATORY DOMAIN-CONTAINING PROTEIN"/>
    <property type="match status" value="1"/>
</dbReference>
<feature type="domain" description="Response regulatory" evidence="4">
    <location>
        <begin position="6"/>
        <end position="124"/>
    </location>
</feature>
<dbReference type="PROSITE" id="PS50110">
    <property type="entry name" value="RESPONSE_REGULATORY"/>
    <property type="match status" value="1"/>
</dbReference>
<dbReference type="Pfam" id="PF00072">
    <property type="entry name" value="Response_reg"/>
    <property type="match status" value="1"/>
</dbReference>
<dbReference type="Gene3D" id="1.20.120.160">
    <property type="entry name" value="HPT domain"/>
    <property type="match status" value="1"/>
</dbReference>
<dbReference type="InterPro" id="IPR008207">
    <property type="entry name" value="Sig_transdc_His_kin_Hpt_dom"/>
</dbReference>
<dbReference type="InterPro" id="IPR036641">
    <property type="entry name" value="HPT_dom_sf"/>
</dbReference>
<dbReference type="SMART" id="SM00448">
    <property type="entry name" value="REC"/>
    <property type="match status" value="1"/>
</dbReference>
<dbReference type="InterPro" id="IPR011006">
    <property type="entry name" value="CheY-like_superfamily"/>
</dbReference>
<dbReference type="GO" id="GO:0000160">
    <property type="term" value="P:phosphorelay signal transduction system"/>
    <property type="evidence" value="ECO:0007669"/>
    <property type="project" value="UniProtKB-KW"/>
</dbReference>
<feature type="modified residue" description="4-aspartylphosphate" evidence="3">
    <location>
        <position position="55"/>
    </location>
</feature>
<organism evidence="5 6">
    <name type="scientific">Dyella telluris</name>
    <dbReference type="NCBI Taxonomy" id="2763498"/>
    <lineage>
        <taxon>Bacteria</taxon>
        <taxon>Pseudomonadati</taxon>
        <taxon>Pseudomonadota</taxon>
        <taxon>Gammaproteobacteria</taxon>
        <taxon>Lysobacterales</taxon>
        <taxon>Rhodanobacteraceae</taxon>
        <taxon>Dyella</taxon>
    </lineage>
</organism>
<dbReference type="Proteomes" id="UP000515873">
    <property type="component" value="Chromosome"/>
</dbReference>